<dbReference type="AlphaFoldDB" id="A0A183LB50"/>
<keyword evidence="2" id="KW-1185">Reference proteome</keyword>
<sequence>MAIRQIRSSKAAEPDNIPAEALKADVAIAATILHILFNKVCYEEQVPTDWKEGLLIKIPKKGDFSKCDNYRAITLLLISGKRLQQSIVKQDEGLRRHPTL</sequence>
<dbReference type="PANTHER" id="PTHR19446">
    <property type="entry name" value="REVERSE TRANSCRIPTASES"/>
    <property type="match status" value="1"/>
</dbReference>
<accession>A0A183LB50</accession>
<evidence type="ECO:0000313" key="2">
    <source>
        <dbReference type="Proteomes" id="UP000277204"/>
    </source>
</evidence>
<dbReference type="EMBL" id="UZAI01000210">
    <property type="protein sequence ID" value="VDO49970.1"/>
    <property type="molecule type" value="Genomic_DNA"/>
</dbReference>
<dbReference type="Proteomes" id="UP000277204">
    <property type="component" value="Unassembled WGS sequence"/>
</dbReference>
<organism evidence="1 2">
    <name type="scientific">Schistosoma margrebowiei</name>
    <dbReference type="NCBI Taxonomy" id="48269"/>
    <lineage>
        <taxon>Eukaryota</taxon>
        <taxon>Metazoa</taxon>
        <taxon>Spiralia</taxon>
        <taxon>Lophotrochozoa</taxon>
        <taxon>Platyhelminthes</taxon>
        <taxon>Trematoda</taxon>
        <taxon>Digenea</taxon>
        <taxon>Strigeidida</taxon>
        <taxon>Schistosomatoidea</taxon>
        <taxon>Schistosomatidae</taxon>
        <taxon>Schistosoma</taxon>
    </lineage>
</organism>
<proteinExistence type="predicted"/>
<protein>
    <submittedName>
        <fullName evidence="1">Uncharacterized protein</fullName>
    </submittedName>
</protein>
<reference evidence="1 2" key="1">
    <citation type="submission" date="2018-11" db="EMBL/GenBank/DDBJ databases">
        <authorList>
            <consortium name="Pathogen Informatics"/>
        </authorList>
    </citation>
    <scope>NUCLEOTIDE SEQUENCE [LARGE SCALE GENOMIC DNA]</scope>
    <source>
        <strain evidence="1 2">Zambia</strain>
    </source>
</reference>
<evidence type="ECO:0000313" key="1">
    <source>
        <dbReference type="EMBL" id="VDO49970.1"/>
    </source>
</evidence>
<gene>
    <name evidence="1" type="ORF">SMRZ_LOCUS1025</name>
</gene>
<name>A0A183LB50_9TREM</name>